<dbReference type="AlphaFoldDB" id="A0A3M7P739"/>
<dbReference type="Proteomes" id="UP000276133">
    <property type="component" value="Unassembled WGS sequence"/>
</dbReference>
<feature type="signal peptide" evidence="1">
    <location>
        <begin position="1"/>
        <end position="19"/>
    </location>
</feature>
<evidence type="ECO:0000313" key="3">
    <source>
        <dbReference type="Proteomes" id="UP000276133"/>
    </source>
</evidence>
<proteinExistence type="predicted"/>
<organism evidence="2 3">
    <name type="scientific">Brachionus plicatilis</name>
    <name type="common">Marine rotifer</name>
    <name type="synonym">Brachionus muelleri</name>
    <dbReference type="NCBI Taxonomy" id="10195"/>
    <lineage>
        <taxon>Eukaryota</taxon>
        <taxon>Metazoa</taxon>
        <taxon>Spiralia</taxon>
        <taxon>Gnathifera</taxon>
        <taxon>Rotifera</taxon>
        <taxon>Eurotatoria</taxon>
        <taxon>Monogononta</taxon>
        <taxon>Pseudotrocha</taxon>
        <taxon>Ploima</taxon>
        <taxon>Brachionidae</taxon>
        <taxon>Brachionus</taxon>
    </lineage>
</organism>
<evidence type="ECO:0000256" key="1">
    <source>
        <dbReference type="SAM" id="SignalP"/>
    </source>
</evidence>
<protein>
    <submittedName>
        <fullName evidence="2">Uncharacterized protein</fullName>
    </submittedName>
</protein>
<dbReference type="EMBL" id="REGN01012753">
    <property type="protein sequence ID" value="RMZ94885.1"/>
    <property type="molecule type" value="Genomic_DNA"/>
</dbReference>
<gene>
    <name evidence="2" type="ORF">BpHYR1_017655</name>
</gene>
<evidence type="ECO:0000313" key="2">
    <source>
        <dbReference type="EMBL" id="RMZ94885.1"/>
    </source>
</evidence>
<comment type="caution">
    <text evidence="2">The sequence shown here is derived from an EMBL/GenBank/DDBJ whole genome shotgun (WGS) entry which is preliminary data.</text>
</comment>
<sequence length="60" mass="7100">MIMLKNCLLLFINISRSESDGNSRFHPFEPLHLIHLDFLFFRKIDKSVEQFLNLDNSFAS</sequence>
<feature type="chain" id="PRO_5018158100" evidence="1">
    <location>
        <begin position="20"/>
        <end position="60"/>
    </location>
</feature>
<keyword evidence="1" id="KW-0732">Signal</keyword>
<accession>A0A3M7P739</accession>
<reference evidence="2 3" key="1">
    <citation type="journal article" date="2018" name="Sci. Rep.">
        <title>Genomic signatures of local adaptation to the degree of environmental predictability in rotifers.</title>
        <authorList>
            <person name="Franch-Gras L."/>
            <person name="Hahn C."/>
            <person name="Garcia-Roger E.M."/>
            <person name="Carmona M.J."/>
            <person name="Serra M."/>
            <person name="Gomez A."/>
        </authorList>
    </citation>
    <scope>NUCLEOTIDE SEQUENCE [LARGE SCALE GENOMIC DNA]</scope>
    <source>
        <strain evidence="2">HYR1</strain>
    </source>
</reference>
<name>A0A3M7P739_BRAPC</name>
<keyword evidence="3" id="KW-1185">Reference proteome</keyword>